<evidence type="ECO:0000313" key="2">
    <source>
        <dbReference type="Proteomes" id="UP000003175"/>
    </source>
</evidence>
<accession>A0ABN0DSA9</accession>
<dbReference type="EMBL" id="ADGH01000003">
    <property type="protein sequence ID" value="EHG25880.1"/>
    <property type="molecule type" value="Genomic_DNA"/>
</dbReference>
<protein>
    <submittedName>
        <fullName evidence="1">Uncharacterized protein</fullName>
    </submittedName>
</protein>
<sequence length="107" mass="12151">MIRVSDTYSVAISYGDVLGWIDYDAASRSATVNLADEKGRAAVDHFLAQDHEVEVPHETLMDFTKENVTPLADRESFELALTRLWNETGVQVDWSRPVDYVKAHPHY</sequence>
<dbReference type="Proteomes" id="UP000003175">
    <property type="component" value="Unassembled WGS sequence"/>
</dbReference>
<proteinExistence type="predicted"/>
<name>A0ABN0DSA9_9FIRM</name>
<gene>
    <name evidence="1" type="ORF">HMPREF9432_00381</name>
</gene>
<reference evidence="1 2" key="1">
    <citation type="submission" date="2011-08" db="EMBL/GenBank/DDBJ databases">
        <title>The Genome Sequence of Selenomonas noxia F0398.</title>
        <authorList>
            <consortium name="The Broad Institute Genome Sequencing Platform"/>
            <person name="Earl A."/>
            <person name="Ward D."/>
            <person name="Feldgarden M."/>
            <person name="Gevers D."/>
            <person name="Izard J."/>
            <person name="Ganesan A."/>
            <person name="Blanton J.M."/>
            <person name="Baranova O.V."/>
            <person name="Tanner A.C."/>
            <person name="Dewhirst F.E."/>
            <person name="Young S.K."/>
            <person name="Zeng Q."/>
            <person name="Gargeya S."/>
            <person name="Fitzgerald M."/>
            <person name="Haas B."/>
            <person name="Abouelleil A."/>
            <person name="Alvarado L."/>
            <person name="Arachchi H.M."/>
            <person name="Berlin A."/>
            <person name="Brown A."/>
            <person name="Chapman S.B."/>
            <person name="Chen Z."/>
            <person name="Dunbar C."/>
            <person name="Freedman E."/>
            <person name="Gearin G."/>
            <person name="Gellesch M."/>
            <person name="Goldberg J."/>
            <person name="Griggs A."/>
            <person name="Gujja S."/>
            <person name="Heiman D."/>
            <person name="Howarth C."/>
            <person name="Larson L."/>
            <person name="Lui A."/>
            <person name="MacDonald P.J.P."/>
            <person name="Montmayeur A."/>
            <person name="Murphy C."/>
            <person name="Neiman D."/>
            <person name="Pearson M."/>
            <person name="Priest M."/>
            <person name="Roberts A."/>
            <person name="Saif S."/>
            <person name="Shea T."/>
            <person name="Shenoy N."/>
            <person name="Sisk P."/>
            <person name="Stolte C."/>
            <person name="Sykes S."/>
            <person name="Wortman J."/>
            <person name="Nusbaum C."/>
            <person name="Birren B."/>
        </authorList>
    </citation>
    <scope>NUCLEOTIDE SEQUENCE [LARGE SCALE GENOMIC DNA]</scope>
    <source>
        <strain evidence="1 2">F0398</strain>
    </source>
</reference>
<comment type="caution">
    <text evidence="1">The sequence shown here is derived from an EMBL/GenBank/DDBJ whole genome shotgun (WGS) entry which is preliminary data.</text>
</comment>
<keyword evidence="2" id="KW-1185">Reference proteome</keyword>
<organism evidence="1 2">
    <name type="scientific">Selenomonas noxia F0398</name>
    <dbReference type="NCBI Taxonomy" id="702437"/>
    <lineage>
        <taxon>Bacteria</taxon>
        <taxon>Bacillati</taxon>
        <taxon>Bacillota</taxon>
        <taxon>Negativicutes</taxon>
        <taxon>Selenomonadales</taxon>
        <taxon>Selenomonadaceae</taxon>
        <taxon>Selenomonas</taxon>
    </lineage>
</organism>
<evidence type="ECO:0000313" key="1">
    <source>
        <dbReference type="EMBL" id="EHG25880.1"/>
    </source>
</evidence>